<evidence type="ECO:0008006" key="4">
    <source>
        <dbReference type="Google" id="ProtNLM"/>
    </source>
</evidence>
<dbReference type="Pfam" id="PF13589">
    <property type="entry name" value="HATPase_c_3"/>
    <property type="match status" value="1"/>
</dbReference>
<dbReference type="AlphaFoldDB" id="A0A4R8VB20"/>
<accession>A0A4R8VB20</accession>
<gene>
    <name evidence="2" type="ORF">E3N84_10520</name>
</gene>
<dbReference type="InterPro" id="IPR036890">
    <property type="entry name" value="HATPase_C_sf"/>
</dbReference>
<feature type="region of interest" description="Disordered" evidence="1">
    <location>
        <begin position="428"/>
        <end position="460"/>
    </location>
</feature>
<dbReference type="Proteomes" id="UP000298488">
    <property type="component" value="Unassembled WGS sequence"/>
</dbReference>
<evidence type="ECO:0000313" key="3">
    <source>
        <dbReference type="Proteomes" id="UP000298488"/>
    </source>
</evidence>
<dbReference type="RefSeq" id="WP_134542288.1">
    <property type="nucleotide sequence ID" value="NZ_JACHBP010000001.1"/>
</dbReference>
<protein>
    <recommendedName>
        <fullName evidence="4">Histidine kinase-, DNA gyrase B-, and HSP90-like ATPase</fullName>
    </recommendedName>
</protein>
<name>A0A4R8VB20_9MICO</name>
<evidence type="ECO:0000256" key="1">
    <source>
        <dbReference type="SAM" id="MobiDB-lite"/>
    </source>
</evidence>
<feature type="compositionally biased region" description="Pro residues" evidence="1">
    <location>
        <begin position="438"/>
        <end position="449"/>
    </location>
</feature>
<comment type="caution">
    <text evidence="2">The sequence shown here is derived from an EMBL/GenBank/DDBJ whole genome shotgun (WGS) entry which is preliminary data.</text>
</comment>
<dbReference type="EMBL" id="SOFI01000003">
    <property type="protein sequence ID" value="TFB80424.1"/>
    <property type="molecule type" value="Genomic_DNA"/>
</dbReference>
<reference evidence="2 3" key="1">
    <citation type="submission" date="2019-03" db="EMBL/GenBank/DDBJ databases">
        <title>Genomics of glacier-inhabiting Cryobacterium strains.</title>
        <authorList>
            <person name="Liu Q."/>
            <person name="Xin Y.-H."/>
        </authorList>
    </citation>
    <scope>NUCLEOTIDE SEQUENCE [LARGE SCALE GENOMIC DNA]</scope>
    <source>
        <strain evidence="2 3">CGMCC 1.10440</strain>
    </source>
</reference>
<proteinExistence type="predicted"/>
<dbReference type="OrthoDB" id="9816482at2"/>
<sequence length="514" mass="57206">MVEAKLVAKPNKFEGEITVSSMIIDQLSSGLYENPAACLKELVNNSFDADATRVTMSVRPDADLIIIEDDGTGFSANDFKRHFARIARSYKREDADTTPSGRPKIGKIGIGFIAANEICERLEIISTVAGSTQLMSVTLDFDKMRLNAQDRARENDAIAKGDYYGELSEDAELSDHFTRIYLRDVRETTRDVLDGARRGKGSSSLYGLSEESVRDRLARPSLTSWSEFDLYSQTVLEIALNVPVGYHQGWAAAGSNPTMRKIQSDVDALNFELVIDGTPQKKPTVFRPDDGRILTREIRLEGDGVSARGYLFAYDHKLHPTDINGLLVRIRNAAVGKYDSTYLEYPGWQAALFQDWVSGEVYVDDRLEDALNIDRRTFRTTHPAYVELQRMLHEELRSFFAEARRVLYGKRSEEKKLERAIKEATEVSSISSRLGNTPSPPPRSTPEIPPLDTAKLSPSLVPNQTLDSAEIRKLTATYRPSEVIALVEAAATKVGLTRAQISSLVSEVVESMGL</sequence>
<dbReference type="SUPFAM" id="SSF55874">
    <property type="entry name" value="ATPase domain of HSP90 chaperone/DNA topoisomerase II/histidine kinase"/>
    <property type="match status" value="1"/>
</dbReference>
<organism evidence="2 3">
    <name type="scientific">Terrimesophilobacter mesophilus</name>
    <dbReference type="NCBI Taxonomy" id="433647"/>
    <lineage>
        <taxon>Bacteria</taxon>
        <taxon>Bacillati</taxon>
        <taxon>Actinomycetota</taxon>
        <taxon>Actinomycetes</taxon>
        <taxon>Micrococcales</taxon>
        <taxon>Microbacteriaceae</taxon>
        <taxon>Terrimesophilobacter</taxon>
    </lineage>
</organism>
<evidence type="ECO:0000313" key="2">
    <source>
        <dbReference type="EMBL" id="TFB80424.1"/>
    </source>
</evidence>
<dbReference type="Gene3D" id="3.30.565.10">
    <property type="entry name" value="Histidine kinase-like ATPase, C-terminal domain"/>
    <property type="match status" value="1"/>
</dbReference>
<keyword evidence="3" id="KW-1185">Reference proteome</keyword>